<sequence length="368" mass="40810">MDIQTETIQMSNEMNLLLSAITKYAPLSNDTIVKMRSSLYDVLNGLSLTIEDMVVTSDPKEDCDDILMIYYILMKMKSKVWIILSGGLHTPTERLDHLKSVFPELTNVEFGIPFNNITFLEDGIYFIEKVSVFVNCGPCHSDTLFSICESLVQGGKIITVGANDDGSAAAGINQKETDEKVLKLGSWNKTIDSVRTKVTITNLSVDISRFILLPNPRKMKNDYSLMPQSCLHDVIITTAMFLSSRPPAKFAFRVNEGNSFVDLQLFPNIMDFVGTEKFNYGLSLIKEYEVTCEGNIATAVSAAIPLMVTALMGGVYKKGVFGFSPTDKKAKETVSCLTEESVPVFLSNIEKLDYFTPGYDLLAIILAQ</sequence>
<name>A0A6C0EU00_9ZZZZ</name>
<proteinExistence type="predicted"/>
<reference evidence="1" key="1">
    <citation type="journal article" date="2020" name="Nature">
        <title>Giant virus diversity and host interactions through global metagenomics.</title>
        <authorList>
            <person name="Schulz F."/>
            <person name="Roux S."/>
            <person name="Paez-Espino D."/>
            <person name="Jungbluth S."/>
            <person name="Walsh D.A."/>
            <person name="Denef V.J."/>
            <person name="McMahon K.D."/>
            <person name="Konstantinidis K.T."/>
            <person name="Eloe-Fadrosh E.A."/>
            <person name="Kyrpides N.C."/>
            <person name="Woyke T."/>
        </authorList>
    </citation>
    <scope>NUCLEOTIDE SEQUENCE</scope>
    <source>
        <strain evidence="1">GVMAG-M-3300009159-65</strain>
    </source>
</reference>
<dbReference type="AlphaFoldDB" id="A0A6C0EU00"/>
<accession>A0A6C0EU00</accession>
<organism evidence="1">
    <name type="scientific">viral metagenome</name>
    <dbReference type="NCBI Taxonomy" id="1070528"/>
    <lineage>
        <taxon>unclassified sequences</taxon>
        <taxon>metagenomes</taxon>
        <taxon>organismal metagenomes</taxon>
    </lineage>
</organism>
<evidence type="ECO:0000313" key="1">
    <source>
        <dbReference type="EMBL" id="QHT32161.1"/>
    </source>
</evidence>
<dbReference type="EMBL" id="MN738931">
    <property type="protein sequence ID" value="QHT32161.1"/>
    <property type="molecule type" value="Genomic_DNA"/>
</dbReference>
<protein>
    <submittedName>
        <fullName evidence="1">Uncharacterized protein</fullName>
    </submittedName>
</protein>